<sequence length="411" mass="45851">MATLRVHGGGSLLNWHATTPRVYITAESDDFDEYTLEAWRDEGFDVMYVPFGEGGKQYVKTLHSLGQNLGVGGAYSIVEGLIFCIHAAFGDAASVCLETFIRQDLKLRSLVAYYPSSIPDPHTHYSPSTRIMVHLAGTQIGVNKTSEVLGIQGKRKTVRRRITQGIGTGGTQKLSYPCYTYQGVEPGFAEHDLDEYDKVADAVAWTRSLDTIRKGFSAELDIERPWEDNEEHKYHTLDTAKILATMTDVPKPFVTYTPTMTGGLGKDDLARFYAEFFLPALSPRASPPTNFRTRLLSRTIGVDRIVDELLVCFKHTQPMPWILPGIPPSNCPVEIVMVSVVAVRAGKIFSEHVYWDQAAVLVQVGLIDVEESVPQEWRDRGVKELPAVGEEGARKILDEEKEPFNELIGDW</sequence>
<reference evidence="1 2" key="1">
    <citation type="journal article" date="2022" name="G3 (Bethesda)">
        <title>Enemy or ally: a genomic approach to elucidate the lifestyle of Phyllosticta citrichinaensis.</title>
        <authorList>
            <person name="Buijs V.A."/>
            <person name="Groenewald J.Z."/>
            <person name="Haridas S."/>
            <person name="LaButti K.M."/>
            <person name="Lipzen A."/>
            <person name="Martin F.M."/>
            <person name="Barry K."/>
            <person name="Grigoriev I.V."/>
            <person name="Crous P.W."/>
            <person name="Seidl M.F."/>
        </authorList>
    </citation>
    <scope>NUCLEOTIDE SEQUENCE [LARGE SCALE GENOMIC DNA]</scope>
    <source>
        <strain evidence="1 2">CBS 129764</strain>
    </source>
</reference>
<dbReference type="PANTHER" id="PTHR38436">
    <property type="entry name" value="POLYKETIDE CYCLASE SNOAL-LIKE DOMAIN"/>
    <property type="match status" value="1"/>
</dbReference>
<dbReference type="Proteomes" id="UP001456524">
    <property type="component" value="Unassembled WGS sequence"/>
</dbReference>
<accession>A0ABR1Y6U1</accession>
<dbReference type="PANTHER" id="PTHR38436:SF3">
    <property type="entry name" value="CARBOXYMETHYLENEBUTENOLIDASE-RELATED"/>
    <property type="match status" value="1"/>
</dbReference>
<dbReference type="EMBL" id="JBBWUH010000001">
    <property type="protein sequence ID" value="KAK8177637.1"/>
    <property type="molecule type" value="Genomic_DNA"/>
</dbReference>
<dbReference type="InterPro" id="IPR009959">
    <property type="entry name" value="Cyclase_SnoaL-like"/>
</dbReference>
<evidence type="ECO:0000313" key="1">
    <source>
        <dbReference type="EMBL" id="KAK8177637.1"/>
    </source>
</evidence>
<keyword evidence="2" id="KW-1185">Reference proteome</keyword>
<evidence type="ECO:0000313" key="2">
    <source>
        <dbReference type="Proteomes" id="UP001456524"/>
    </source>
</evidence>
<dbReference type="SUPFAM" id="SSF54427">
    <property type="entry name" value="NTF2-like"/>
    <property type="match status" value="1"/>
</dbReference>
<gene>
    <name evidence="1" type="ORF">IWX90DRAFT_492612</name>
</gene>
<comment type="caution">
    <text evidence="1">The sequence shown here is derived from an EMBL/GenBank/DDBJ whole genome shotgun (WGS) entry which is preliminary data.</text>
</comment>
<protein>
    <submittedName>
        <fullName evidence="1">Dienelactone hydrolase-like protein</fullName>
    </submittedName>
</protein>
<dbReference type="InterPro" id="IPR032710">
    <property type="entry name" value="NTF2-like_dom_sf"/>
</dbReference>
<proteinExistence type="predicted"/>
<organism evidence="1 2">
    <name type="scientific">Phyllosticta citrichinensis</name>
    <dbReference type="NCBI Taxonomy" id="1130410"/>
    <lineage>
        <taxon>Eukaryota</taxon>
        <taxon>Fungi</taxon>
        <taxon>Dikarya</taxon>
        <taxon>Ascomycota</taxon>
        <taxon>Pezizomycotina</taxon>
        <taxon>Dothideomycetes</taxon>
        <taxon>Dothideomycetes incertae sedis</taxon>
        <taxon>Botryosphaeriales</taxon>
        <taxon>Phyllostictaceae</taxon>
        <taxon>Phyllosticta</taxon>
    </lineage>
</organism>
<name>A0ABR1Y6U1_9PEZI</name>
<dbReference type="Gene3D" id="3.10.450.50">
    <property type="match status" value="1"/>
</dbReference>